<evidence type="ECO:0000256" key="2">
    <source>
        <dbReference type="ARBA" id="ARBA00022475"/>
    </source>
</evidence>
<dbReference type="Gene3D" id="6.10.340.10">
    <property type="match status" value="1"/>
</dbReference>
<dbReference type="PANTHER" id="PTHR34220:SF11">
    <property type="entry name" value="SENSOR PROTEIN KINASE HPTS"/>
    <property type="match status" value="1"/>
</dbReference>
<protein>
    <submittedName>
        <fullName evidence="14">Histidine kinase</fullName>
    </submittedName>
</protein>
<dbReference type="InterPro" id="IPR005467">
    <property type="entry name" value="His_kinase_dom"/>
</dbReference>
<name>A0ABQ5NNG9_9BACI</name>
<sequence length="589" mass="66837">MLFSLRNRLFLLFTLLLTVPFILLSIIIPWWFMGIMKNQTEDITFEMLGQYSLYIESITTQAEDLGKQILIHHSTQSWLQAENAEGAESPNTRLLYRDLKELLSSIMINNSSGMTASVVYKDGRGIWVTTPLQGVGWLSQGMKGEQFLSYHYDVDQMQLDMRKKPINSYILPLFDMRTFETSGVIKVNFPSALLQEAIKQVEIGENGRAYVLNKEGRNVIPVEHPKPKKMSLAMLQEIQANTQTQGLIETGSGSTKTILFYQKLPVDDWIVVSEVAEVDLFANINNLQRSLWIASIILFGITIAASYFIASTIVSPLGKLARAMRFVEKGDFEKAKRYMPHVQAKNNEVAYLIGIVEHTIAELKRLIDTEYEANIRRKGAEYKALLLQINPHFMNNTLEVISSLAAQERHDDVMNVSSYLGKMMRYSLDTKRITVPLAEEMQYIRSYMKILALRYEEDLTSVIEEDPEAQATPVLKFILQPLVENAVKYSFIENSKAHIVIRAVKEEERLKIIVQDSGMGMTPDILAKFQQLEKETPSSVLNSKGESIGLTNVLERMRLYYGPSFSYDIHSEVGIGTTITLELILTGGQ</sequence>
<evidence type="ECO:0000313" key="15">
    <source>
        <dbReference type="Proteomes" id="UP001065593"/>
    </source>
</evidence>
<dbReference type="GO" id="GO:0016301">
    <property type="term" value="F:kinase activity"/>
    <property type="evidence" value="ECO:0007669"/>
    <property type="project" value="UniProtKB-KW"/>
</dbReference>
<keyword evidence="5 12" id="KW-0812">Transmembrane</keyword>
<organism evidence="14 15">
    <name type="scientific">Lysinibacillus piscis</name>
    <dbReference type="NCBI Taxonomy" id="2518931"/>
    <lineage>
        <taxon>Bacteria</taxon>
        <taxon>Bacillati</taxon>
        <taxon>Bacillota</taxon>
        <taxon>Bacilli</taxon>
        <taxon>Bacillales</taxon>
        <taxon>Bacillaceae</taxon>
        <taxon>Lysinibacillus</taxon>
    </lineage>
</organism>
<keyword evidence="2" id="KW-1003">Cell membrane</keyword>
<accession>A0ABQ5NNG9</accession>
<feature type="transmembrane region" description="Helical" evidence="12">
    <location>
        <begin position="291"/>
        <end position="315"/>
    </location>
</feature>
<comment type="caution">
    <text evidence="14">The sequence shown here is derived from an EMBL/GenBank/DDBJ whole genome shotgun (WGS) entry which is preliminary data.</text>
</comment>
<gene>
    <name evidence="14" type="ORF">LYSBPC_27850</name>
</gene>
<evidence type="ECO:0000256" key="7">
    <source>
        <dbReference type="ARBA" id="ARBA00022777"/>
    </source>
</evidence>
<evidence type="ECO:0000256" key="9">
    <source>
        <dbReference type="ARBA" id="ARBA00022989"/>
    </source>
</evidence>
<feature type="domain" description="Histidine kinase" evidence="13">
    <location>
        <begin position="475"/>
        <end position="587"/>
    </location>
</feature>
<comment type="subcellular location">
    <subcellularLocation>
        <location evidence="1">Cell membrane</location>
        <topology evidence="1">Multi-pass membrane protein</topology>
    </subcellularLocation>
</comment>
<dbReference type="Proteomes" id="UP001065593">
    <property type="component" value="Unassembled WGS sequence"/>
</dbReference>
<keyword evidence="8" id="KW-0067">ATP-binding</keyword>
<dbReference type="SUPFAM" id="SSF55874">
    <property type="entry name" value="ATPase domain of HSP90 chaperone/DNA topoisomerase II/histidine kinase"/>
    <property type="match status" value="1"/>
</dbReference>
<evidence type="ECO:0000256" key="1">
    <source>
        <dbReference type="ARBA" id="ARBA00004651"/>
    </source>
</evidence>
<reference evidence="14" key="1">
    <citation type="submission" date="2022-08" db="EMBL/GenBank/DDBJ databases">
        <title>Draft genome sequence of Lysinibacillus sp. strain KH24.</title>
        <authorList>
            <person name="Kanbe H."/>
            <person name="Itoh H."/>
        </authorList>
    </citation>
    <scope>NUCLEOTIDE SEQUENCE</scope>
    <source>
        <strain evidence="14">KH24</strain>
    </source>
</reference>
<evidence type="ECO:0000256" key="10">
    <source>
        <dbReference type="ARBA" id="ARBA00023012"/>
    </source>
</evidence>
<keyword evidence="7 14" id="KW-0418">Kinase</keyword>
<evidence type="ECO:0000256" key="5">
    <source>
        <dbReference type="ARBA" id="ARBA00022692"/>
    </source>
</evidence>
<evidence type="ECO:0000256" key="3">
    <source>
        <dbReference type="ARBA" id="ARBA00022553"/>
    </source>
</evidence>
<proteinExistence type="predicted"/>
<dbReference type="Pfam" id="PF02518">
    <property type="entry name" value="HATPase_c"/>
    <property type="match status" value="1"/>
</dbReference>
<evidence type="ECO:0000259" key="13">
    <source>
        <dbReference type="PROSITE" id="PS50109"/>
    </source>
</evidence>
<keyword evidence="3" id="KW-0597">Phosphoprotein</keyword>
<dbReference type="RefSeq" id="WP_264989486.1">
    <property type="nucleotide sequence ID" value="NZ_BRZA01000003.1"/>
</dbReference>
<dbReference type="PROSITE" id="PS50109">
    <property type="entry name" value="HIS_KIN"/>
    <property type="match status" value="1"/>
</dbReference>
<dbReference type="InterPro" id="IPR010559">
    <property type="entry name" value="Sig_transdc_His_kin_internal"/>
</dbReference>
<dbReference type="Gene3D" id="3.30.450.20">
    <property type="entry name" value="PAS domain"/>
    <property type="match status" value="1"/>
</dbReference>
<evidence type="ECO:0000313" key="14">
    <source>
        <dbReference type="EMBL" id="GLC89658.1"/>
    </source>
</evidence>
<keyword evidence="4" id="KW-0808">Transferase</keyword>
<dbReference type="SMART" id="SM00387">
    <property type="entry name" value="HATPase_c"/>
    <property type="match status" value="1"/>
</dbReference>
<dbReference type="InterPro" id="IPR036890">
    <property type="entry name" value="HATPase_C_sf"/>
</dbReference>
<dbReference type="Pfam" id="PF06580">
    <property type="entry name" value="His_kinase"/>
    <property type="match status" value="1"/>
</dbReference>
<evidence type="ECO:0000256" key="12">
    <source>
        <dbReference type="SAM" id="Phobius"/>
    </source>
</evidence>
<evidence type="ECO:0000256" key="4">
    <source>
        <dbReference type="ARBA" id="ARBA00022679"/>
    </source>
</evidence>
<dbReference type="InterPro" id="IPR003594">
    <property type="entry name" value="HATPase_dom"/>
</dbReference>
<feature type="transmembrane region" description="Helical" evidence="12">
    <location>
        <begin position="9"/>
        <end position="32"/>
    </location>
</feature>
<keyword evidence="9 12" id="KW-1133">Transmembrane helix</keyword>
<keyword evidence="15" id="KW-1185">Reference proteome</keyword>
<keyword evidence="10" id="KW-0902">Two-component regulatory system</keyword>
<keyword evidence="6" id="KW-0547">Nucleotide-binding</keyword>
<evidence type="ECO:0000256" key="11">
    <source>
        <dbReference type="ARBA" id="ARBA00023136"/>
    </source>
</evidence>
<dbReference type="PANTHER" id="PTHR34220">
    <property type="entry name" value="SENSOR HISTIDINE KINASE YPDA"/>
    <property type="match status" value="1"/>
</dbReference>
<evidence type="ECO:0000256" key="8">
    <source>
        <dbReference type="ARBA" id="ARBA00022840"/>
    </source>
</evidence>
<dbReference type="InterPro" id="IPR050640">
    <property type="entry name" value="Bact_2-comp_sensor_kinase"/>
</dbReference>
<keyword evidence="11 12" id="KW-0472">Membrane</keyword>
<evidence type="ECO:0000256" key="6">
    <source>
        <dbReference type="ARBA" id="ARBA00022741"/>
    </source>
</evidence>
<dbReference type="Gene3D" id="3.30.565.10">
    <property type="entry name" value="Histidine kinase-like ATPase, C-terminal domain"/>
    <property type="match status" value="1"/>
</dbReference>
<dbReference type="EMBL" id="BRZA01000003">
    <property type="protein sequence ID" value="GLC89658.1"/>
    <property type="molecule type" value="Genomic_DNA"/>
</dbReference>